<organism evidence="2 3">
    <name type="scientific">Streptomonospora litoralis</name>
    <dbReference type="NCBI Taxonomy" id="2498135"/>
    <lineage>
        <taxon>Bacteria</taxon>
        <taxon>Bacillati</taxon>
        <taxon>Actinomycetota</taxon>
        <taxon>Actinomycetes</taxon>
        <taxon>Streptosporangiales</taxon>
        <taxon>Nocardiopsidaceae</taxon>
        <taxon>Streptomonospora</taxon>
    </lineage>
</organism>
<feature type="domain" description="DUF1707" evidence="1">
    <location>
        <begin position="10"/>
        <end position="62"/>
    </location>
</feature>
<reference evidence="2 3" key="1">
    <citation type="submission" date="2019-02" db="EMBL/GenBank/DDBJ databases">
        <authorList>
            <person name="Khodamoradi S."/>
            <person name="Hahnke R.L."/>
            <person name="Kaempfer P."/>
            <person name="Schumann P."/>
            <person name="Rohde M."/>
            <person name="Steinert M."/>
            <person name="Luzhetskyy A."/>
            <person name="Wink J."/>
            <person name="Ruckert C."/>
        </authorList>
    </citation>
    <scope>NUCLEOTIDE SEQUENCE [LARGE SCALE GENOMIC DNA]</scope>
    <source>
        <strain evidence="2 3">M2</strain>
    </source>
</reference>
<accession>A0A4P6Q4S8</accession>
<dbReference type="AlphaFoldDB" id="A0A4P6Q4S8"/>
<evidence type="ECO:0000259" key="1">
    <source>
        <dbReference type="Pfam" id="PF08044"/>
    </source>
</evidence>
<keyword evidence="3" id="KW-1185">Reference proteome</keyword>
<sequence>MGAEGDDRQLRASDGDRDEVARILQDAVGEGRITLDELAERLDLAYRARTYAELDPLTADLPVKGVAPPAPMPAASPDPGAPVSAEPATPAVIRATAGLVVRRGNWRVPERIEVSNPYGDTRLDFTEAHLLANVVDVVLHGPWGQTKIVLPNHATAVATVDTSWFGSFYSAVPDAPAPPAPHFRITGNIKGGALRVRYRRRVDDWMGSGSWGRWSDA</sequence>
<dbReference type="RefSeq" id="WP_242677064.1">
    <property type="nucleotide sequence ID" value="NZ_CP036455.1"/>
</dbReference>
<gene>
    <name evidence="2" type="ORF">EKD16_19725</name>
</gene>
<evidence type="ECO:0000313" key="3">
    <source>
        <dbReference type="Proteomes" id="UP000292235"/>
    </source>
</evidence>
<proteinExistence type="predicted"/>
<name>A0A4P6Q4S8_9ACTN</name>
<dbReference type="KEGG" id="strr:EKD16_19725"/>
<dbReference type="Proteomes" id="UP000292235">
    <property type="component" value="Chromosome"/>
</dbReference>
<dbReference type="PANTHER" id="PTHR40763:SF5">
    <property type="entry name" value="MEMBRANE PROTEIN"/>
    <property type="match status" value="1"/>
</dbReference>
<dbReference type="PANTHER" id="PTHR40763">
    <property type="entry name" value="MEMBRANE PROTEIN-RELATED"/>
    <property type="match status" value="1"/>
</dbReference>
<protein>
    <recommendedName>
        <fullName evidence="1">DUF1707 domain-containing protein</fullName>
    </recommendedName>
</protein>
<dbReference type="Pfam" id="PF08044">
    <property type="entry name" value="DUF1707"/>
    <property type="match status" value="1"/>
</dbReference>
<dbReference type="InterPro" id="IPR012551">
    <property type="entry name" value="DUF1707_SHOCT-like"/>
</dbReference>
<evidence type="ECO:0000313" key="2">
    <source>
        <dbReference type="EMBL" id="QBI55708.1"/>
    </source>
</evidence>
<dbReference type="EMBL" id="CP036455">
    <property type="protein sequence ID" value="QBI55708.1"/>
    <property type="molecule type" value="Genomic_DNA"/>
</dbReference>